<proteinExistence type="predicted"/>
<accession>A0A8X8YZ38</accession>
<dbReference type="Gene3D" id="2.60.120.430">
    <property type="entry name" value="Galactose-binding lectin"/>
    <property type="match status" value="1"/>
</dbReference>
<comment type="caution">
    <text evidence="2">The sequence shown here is derived from an EMBL/GenBank/DDBJ whole genome shotgun (WGS) entry which is preliminary data.</text>
</comment>
<organism evidence="2">
    <name type="scientific">Salvia splendens</name>
    <name type="common">Scarlet sage</name>
    <dbReference type="NCBI Taxonomy" id="180675"/>
    <lineage>
        <taxon>Eukaryota</taxon>
        <taxon>Viridiplantae</taxon>
        <taxon>Streptophyta</taxon>
        <taxon>Embryophyta</taxon>
        <taxon>Tracheophyta</taxon>
        <taxon>Spermatophyta</taxon>
        <taxon>Magnoliopsida</taxon>
        <taxon>eudicotyledons</taxon>
        <taxon>Gunneridae</taxon>
        <taxon>Pentapetalae</taxon>
        <taxon>asterids</taxon>
        <taxon>lamiids</taxon>
        <taxon>Lamiales</taxon>
        <taxon>Lamiaceae</taxon>
        <taxon>Nepetoideae</taxon>
        <taxon>Mentheae</taxon>
        <taxon>Salviinae</taxon>
        <taxon>Salvia</taxon>
        <taxon>Salvia subgen. Calosphace</taxon>
        <taxon>core Calosphace</taxon>
    </lineage>
</organism>
<dbReference type="Proteomes" id="UP000298416">
    <property type="component" value="Unassembled WGS sequence"/>
</dbReference>
<dbReference type="EMBL" id="PNBA02000022">
    <property type="protein sequence ID" value="KAG6384827.1"/>
    <property type="molecule type" value="Genomic_DNA"/>
</dbReference>
<evidence type="ECO:0000313" key="2">
    <source>
        <dbReference type="EMBL" id="KAG6384827.1"/>
    </source>
</evidence>
<sequence length="521" mass="58749">MPRRGFHYPRRGSRKCYIDMFHNRIIIFLLVNYAAAAADPYHISINCGGAAHGGRHWLREGSSTVSTTKGGLITARISASRFFYSLKLSPGQKILRLHFHPSSYNGFESSNDFFSVVAGNSSLLANFSASVTARALAVMKQFCVTVEENETLNIAFFPELGNSYAFVNEIEIISIPSTTPLHSDGEVASNPIIHVDNSTTLHYQHVKWGPVSSGDDIASMFGMWSKQPRVGEDAEIGTNKTWRVSVDAGFKYLRRGNRELFWYNNYMVMDKELKLVDISISLHSHHEFLDRHGPLEGFEVFKMRSHQSASFLNQTQDSALLTLLHSLVYSILFHICCISFIVYLEHKISQYKFTREDNKPLAREKQPSHRFSLARILDICGYGGDGKGFVDHGREIVVIKPLKMDSNQRENTFRNVIVALWGLRHVSLIGHCREQQGVARKSNNFFPQSWKQRLQICIDTAPKLKGLKNEAHVPAQAPAHSDWSKHTTDVEYPQTTLPLQKQACNPQTGVGIINSILLSIL</sequence>
<feature type="transmembrane region" description="Helical" evidence="1">
    <location>
        <begin position="320"/>
        <end position="344"/>
    </location>
</feature>
<reference evidence="2" key="2">
    <citation type="submission" date="2020-08" db="EMBL/GenBank/DDBJ databases">
        <title>Plant Genome Project.</title>
        <authorList>
            <person name="Zhang R.-G."/>
        </authorList>
    </citation>
    <scope>NUCLEOTIDE SEQUENCE</scope>
    <source>
        <strain evidence="2">Huo1</strain>
        <tissue evidence="2">Leaf</tissue>
    </source>
</reference>
<name>A0A8X8YZ38_SALSN</name>
<evidence type="ECO:0000256" key="1">
    <source>
        <dbReference type="SAM" id="Phobius"/>
    </source>
</evidence>
<evidence type="ECO:0000313" key="3">
    <source>
        <dbReference type="Proteomes" id="UP000298416"/>
    </source>
</evidence>
<dbReference type="InterPro" id="IPR045272">
    <property type="entry name" value="ANXUR1/2-like"/>
</dbReference>
<feature type="transmembrane region" description="Helical" evidence="1">
    <location>
        <begin position="21"/>
        <end position="38"/>
    </location>
</feature>
<reference evidence="2" key="1">
    <citation type="submission" date="2018-01" db="EMBL/GenBank/DDBJ databases">
        <authorList>
            <person name="Mao J.F."/>
        </authorList>
    </citation>
    <scope>NUCLEOTIDE SEQUENCE</scope>
    <source>
        <strain evidence="2">Huo1</strain>
        <tissue evidence="2">Leaf</tissue>
    </source>
</reference>
<dbReference type="GO" id="GO:0004714">
    <property type="term" value="F:transmembrane receptor protein tyrosine kinase activity"/>
    <property type="evidence" value="ECO:0007669"/>
    <property type="project" value="InterPro"/>
</dbReference>
<keyword evidence="1" id="KW-0472">Membrane</keyword>
<gene>
    <name evidence="2" type="ORF">SASPL_153646</name>
</gene>
<protein>
    <recommendedName>
        <fullName evidence="4">Malectin-like domain-containing protein</fullName>
    </recommendedName>
</protein>
<dbReference type="AlphaFoldDB" id="A0A8X8YZ38"/>
<keyword evidence="3" id="KW-1185">Reference proteome</keyword>
<keyword evidence="1" id="KW-1133">Transmembrane helix</keyword>
<evidence type="ECO:0008006" key="4">
    <source>
        <dbReference type="Google" id="ProtNLM"/>
    </source>
</evidence>
<dbReference type="PANTHER" id="PTHR34590">
    <property type="entry name" value="OS03G0124300 PROTEIN-RELATED"/>
    <property type="match status" value="1"/>
</dbReference>
<dbReference type="FunFam" id="2.60.120.430:FF:000003">
    <property type="entry name" value="FERONIA receptor-like kinase"/>
    <property type="match status" value="1"/>
</dbReference>
<keyword evidence="1" id="KW-0812">Transmembrane</keyword>